<evidence type="ECO:0000313" key="3">
    <source>
        <dbReference type="Proteomes" id="UP000708208"/>
    </source>
</evidence>
<reference evidence="2" key="1">
    <citation type="submission" date="2021-06" db="EMBL/GenBank/DDBJ databases">
        <authorList>
            <person name="Hodson N. C."/>
            <person name="Mongue J. A."/>
            <person name="Jaron S. K."/>
        </authorList>
    </citation>
    <scope>NUCLEOTIDE SEQUENCE</scope>
</reference>
<feature type="region of interest" description="Disordered" evidence="1">
    <location>
        <begin position="107"/>
        <end position="155"/>
    </location>
</feature>
<gene>
    <name evidence="2" type="ORF">AFUS01_LOCUS37540</name>
</gene>
<protein>
    <submittedName>
        <fullName evidence="2">Uncharacterized protein</fullName>
    </submittedName>
</protein>
<dbReference type="EMBL" id="CAJVCH010543995">
    <property type="protein sequence ID" value="CAG7827559.1"/>
    <property type="molecule type" value="Genomic_DNA"/>
</dbReference>
<name>A0A8J2L2H7_9HEXA</name>
<evidence type="ECO:0000256" key="1">
    <source>
        <dbReference type="SAM" id="MobiDB-lite"/>
    </source>
</evidence>
<dbReference type="Proteomes" id="UP000708208">
    <property type="component" value="Unassembled WGS sequence"/>
</dbReference>
<evidence type="ECO:0000313" key="2">
    <source>
        <dbReference type="EMBL" id="CAG7827559.1"/>
    </source>
</evidence>
<proteinExistence type="predicted"/>
<feature type="compositionally biased region" description="Low complexity" evidence="1">
    <location>
        <begin position="114"/>
        <end position="134"/>
    </location>
</feature>
<feature type="non-terminal residue" evidence="2">
    <location>
        <position position="1"/>
    </location>
</feature>
<dbReference type="AlphaFoldDB" id="A0A8J2L2H7"/>
<sequence length="155" mass="17552">GLHKLISTVRTTRSQLQQIPDLNEAEILYLHFIMARLDTKTINEFNQSLENSEVPALDVCITFLENKAKNLGLTKEIRHNSATAAITKRVNHQSRRDNHNKVVMMAVSDTEGYTSTDSRSTSTGRTSRSRQGTQKVLQEKPHHQEEGQNPFPLDV</sequence>
<organism evidence="2 3">
    <name type="scientific">Allacma fusca</name>
    <dbReference type="NCBI Taxonomy" id="39272"/>
    <lineage>
        <taxon>Eukaryota</taxon>
        <taxon>Metazoa</taxon>
        <taxon>Ecdysozoa</taxon>
        <taxon>Arthropoda</taxon>
        <taxon>Hexapoda</taxon>
        <taxon>Collembola</taxon>
        <taxon>Symphypleona</taxon>
        <taxon>Sminthuridae</taxon>
        <taxon>Allacma</taxon>
    </lineage>
</organism>
<comment type="caution">
    <text evidence="2">The sequence shown here is derived from an EMBL/GenBank/DDBJ whole genome shotgun (WGS) entry which is preliminary data.</text>
</comment>
<accession>A0A8J2L2H7</accession>
<feature type="compositionally biased region" description="Basic and acidic residues" evidence="1">
    <location>
        <begin position="137"/>
        <end position="146"/>
    </location>
</feature>
<keyword evidence="3" id="KW-1185">Reference proteome</keyword>